<gene>
    <name evidence="3" type="primary">LOC104704714</name>
</gene>
<dbReference type="PANTHER" id="PTHR10492:SF101">
    <property type="entry name" value="ATP-DEPENDENT DNA HELICASE"/>
    <property type="match status" value="1"/>
</dbReference>
<evidence type="ECO:0000259" key="1">
    <source>
        <dbReference type="Pfam" id="PF14214"/>
    </source>
</evidence>
<name>A0ABM0T0R7_CAMSA</name>
<dbReference type="Proteomes" id="UP000694864">
    <property type="component" value="Chromosome 7"/>
</dbReference>
<dbReference type="PANTHER" id="PTHR10492">
    <property type="match status" value="1"/>
</dbReference>
<dbReference type="Pfam" id="PF14214">
    <property type="entry name" value="Helitron_like_N"/>
    <property type="match status" value="1"/>
</dbReference>
<dbReference type="RefSeq" id="XP_010419054.1">
    <property type="nucleotide sequence ID" value="XM_010420752.1"/>
</dbReference>
<feature type="domain" description="Helitron helicase-like" evidence="1">
    <location>
        <begin position="1"/>
        <end position="88"/>
    </location>
</feature>
<dbReference type="GeneID" id="104704714"/>
<keyword evidence="2" id="KW-1185">Reference proteome</keyword>
<proteinExistence type="predicted"/>
<sequence>MAICKHYGFPSLFITFTCNPTWPEITRYVKKKGLNANDRPDIISRIFKIKLDSLMFDLTEKQLLGKTIAAMYTVEFQKKGLPHAHILLFMDKKSKLPTSDEINNIICAEIPDKEDKPELYEIIKYSMIHGPCGAANKNSPCMVDGKCSKMYLKSHAELTRVGKDGYPIYRRRRTTRYIEKGGFNCDNRYVVPYNEKLCLQYKAHINVEWCNQTGSVKYLFKYINKGPDLVAVVVKPVDKSEANTTTNVCNSTQNQIKKNEIKYYFDCRYVSAAEAIWRIYKFPRQFRTTPVQKLSFHIEGKKPCYFKKDDDIEEVLEKSVNEDSQLTGWFYLNQVNPDANQYLYLEIPAHFTWQGKQKQWKERKRGFSLGRINYVPHCLEAKYFMRILLNIVRGPKSFEDIKTYRGVVYKTYKDACFARDSLSRPEHVWEKTWIHLSEDIETNKRNEYNNTDLNLSDADKRNYALIEIEKLML</sequence>
<organism evidence="2 3">
    <name type="scientific">Camelina sativa</name>
    <name type="common">False flax</name>
    <name type="synonym">Myagrum sativum</name>
    <dbReference type="NCBI Taxonomy" id="90675"/>
    <lineage>
        <taxon>Eukaryota</taxon>
        <taxon>Viridiplantae</taxon>
        <taxon>Streptophyta</taxon>
        <taxon>Embryophyta</taxon>
        <taxon>Tracheophyta</taxon>
        <taxon>Spermatophyta</taxon>
        <taxon>Magnoliopsida</taxon>
        <taxon>eudicotyledons</taxon>
        <taxon>Gunneridae</taxon>
        <taxon>Pentapetalae</taxon>
        <taxon>rosids</taxon>
        <taxon>malvids</taxon>
        <taxon>Brassicales</taxon>
        <taxon>Brassicaceae</taxon>
        <taxon>Camelineae</taxon>
        <taxon>Camelina</taxon>
    </lineage>
</organism>
<reference evidence="2" key="1">
    <citation type="journal article" date="2014" name="Nat. Commun.">
        <title>The emerging biofuel crop Camelina sativa retains a highly undifferentiated hexaploid genome structure.</title>
        <authorList>
            <person name="Kagale S."/>
            <person name="Koh C."/>
            <person name="Nixon J."/>
            <person name="Bollina V."/>
            <person name="Clarke W.E."/>
            <person name="Tuteja R."/>
            <person name="Spillane C."/>
            <person name="Robinson S.J."/>
            <person name="Links M.G."/>
            <person name="Clarke C."/>
            <person name="Higgins E.E."/>
            <person name="Huebert T."/>
            <person name="Sharpe A.G."/>
            <person name="Parkin I.A."/>
        </authorList>
    </citation>
    <scope>NUCLEOTIDE SEQUENCE [LARGE SCALE GENOMIC DNA]</scope>
    <source>
        <strain evidence="2">cv. DH55</strain>
    </source>
</reference>
<dbReference type="InterPro" id="IPR025476">
    <property type="entry name" value="Helitron_helicase-like"/>
</dbReference>
<protein>
    <submittedName>
        <fullName evidence="3">Uncharacterized protein LOC104704714</fullName>
    </submittedName>
</protein>
<accession>A0ABM0T0R7</accession>
<evidence type="ECO:0000313" key="3">
    <source>
        <dbReference type="RefSeq" id="XP_010419054.1"/>
    </source>
</evidence>
<reference evidence="3" key="2">
    <citation type="submission" date="2025-08" db="UniProtKB">
        <authorList>
            <consortium name="RefSeq"/>
        </authorList>
    </citation>
    <scope>IDENTIFICATION</scope>
    <source>
        <tissue evidence="3">Leaf</tissue>
    </source>
</reference>
<evidence type="ECO:0000313" key="2">
    <source>
        <dbReference type="Proteomes" id="UP000694864"/>
    </source>
</evidence>